<evidence type="ECO:0000313" key="4">
    <source>
        <dbReference type="EMBL" id="ADJ28199.1"/>
    </source>
</evidence>
<dbReference type="HOGENOM" id="CLU_364404_0_0_6"/>
<feature type="signal peptide" evidence="2">
    <location>
        <begin position="1"/>
        <end position="20"/>
    </location>
</feature>
<name>D8K5M2_NITWC</name>
<dbReference type="InterPro" id="IPR040698">
    <property type="entry name" value="HZS_alpha_mid"/>
</dbReference>
<proteinExistence type="predicted"/>
<dbReference type="STRING" id="105559.Nwat_1273"/>
<feature type="region of interest" description="Disordered" evidence="1">
    <location>
        <begin position="630"/>
        <end position="656"/>
    </location>
</feature>
<gene>
    <name evidence="4" type="ordered locus">Nwat_1273</name>
</gene>
<evidence type="ECO:0000313" key="5">
    <source>
        <dbReference type="Proteomes" id="UP000000393"/>
    </source>
</evidence>
<dbReference type="EMBL" id="CP002086">
    <property type="protein sequence ID" value="ADJ28199.1"/>
    <property type="molecule type" value="Genomic_DNA"/>
</dbReference>
<dbReference type="Proteomes" id="UP000000393">
    <property type="component" value="Chromosome"/>
</dbReference>
<dbReference type="KEGG" id="nwa:Nwat_1273"/>
<sequence length="781" mass="87302">MRKVLIALTTAAIFALPVMAEVTFMELKDLSPLESRIIANEGSLDSIDQDLSDHEDHISTLETDNHSRQTVTIDGFVYARVKRTETPITIKGETWYSTSTADRLIDVTRQGTDSSRGSRITAPGELVWLKGSGEEVILHHCEDSKIGEPTCLVVDPRVSYDGKHVAYTLIEGTMRQHQDSPVNKVISPQQASLHFVDLTDLSHTAWPAVKGVFDMQPQWLPDGDILFVSNRDHIKAGAIDGFSPDGEVSQLWRAHIDGSGAHNISPDILGDALHPIIHPTGKVLFSSWKRDLETTQNSTLDNKWYIAETRQDGSEHNAIWGAHARFLPNPDNITLTALHFFGVRSNGDMCTTMYYRQNTLGSGNVQCFKYPTPNHPEGKFPFKAKEGRYLGLWGMSGDHQSIPGGIGKTRDPMGLPDGGLVFAADRQGVCGFYHSYRRVPKDNIGCDFGIYTQSTIPEQDADSRVLIVNSPHWHEIQPQPVMPYQAIYGIEKPPVLKMAESTQDGKCILRSASNRMQVDNEWGYFGPDNSNPCQKQGCSMTGVDKPSLMTSIKFWRPIMFDKRVLHRDFDAFSTHRLEVLGTVPMQPDGSFTAEVPCDTPFFMAGADSEGRSLARDKMAMSLRPGEIRTCSGCHNHDDDDPPRFEDSDAANATPTPVSASGTLLEWTADIWPIIQQCDANYPEINLAAMTEKQAFDRFTKDSRGRAKAPWRSKWINWLFARESLMYWRAAGWRTDGRGDATRSDDIDYGTSAPIWQCLTDKQLQILADWIESGAYRKNAKW</sequence>
<dbReference type="SUPFAM" id="SSF82171">
    <property type="entry name" value="DPP6 N-terminal domain-like"/>
    <property type="match status" value="1"/>
</dbReference>
<dbReference type="Gene3D" id="2.120.10.30">
    <property type="entry name" value="TolB, C-terminal domain"/>
    <property type="match status" value="1"/>
</dbReference>
<organism evidence="4 5">
    <name type="scientific">Nitrosococcus watsoni (strain C-113)</name>
    <dbReference type="NCBI Taxonomy" id="105559"/>
    <lineage>
        <taxon>Bacteria</taxon>
        <taxon>Pseudomonadati</taxon>
        <taxon>Pseudomonadota</taxon>
        <taxon>Gammaproteobacteria</taxon>
        <taxon>Chromatiales</taxon>
        <taxon>Chromatiaceae</taxon>
        <taxon>Nitrosococcus</taxon>
    </lineage>
</organism>
<keyword evidence="2" id="KW-0732">Signal</keyword>
<feature type="chain" id="PRO_5003116645" description="Hydrazine synthase alpha subunit middle domain-containing protein" evidence="2">
    <location>
        <begin position="21"/>
        <end position="781"/>
    </location>
</feature>
<accession>D8K5M2</accession>
<dbReference type="Pfam" id="PF18582">
    <property type="entry name" value="HZS_alpha"/>
    <property type="match status" value="1"/>
</dbReference>
<dbReference type="OrthoDB" id="221261at2"/>
<feature type="domain" description="Hydrazine synthase alpha subunit middle" evidence="3">
    <location>
        <begin position="577"/>
        <end position="635"/>
    </location>
</feature>
<dbReference type="eggNOG" id="COG0823">
    <property type="taxonomic scope" value="Bacteria"/>
</dbReference>
<dbReference type="AlphaFoldDB" id="D8K5M2"/>
<evidence type="ECO:0000256" key="2">
    <source>
        <dbReference type="SAM" id="SignalP"/>
    </source>
</evidence>
<dbReference type="InterPro" id="IPR011042">
    <property type="entry name" value="6-blade_b-propeller_TolB-like"/>
</dbReference>
<evidence type="ECO:0000256" key="1">
    <source>
        <dbReference type="SAM" id="MobiDB-lite"/>
    </source>
</evidence>
<reference evidence="4 5" key="1">
    <citation type="submission" date="2010-06" db="EMBL/GenBank/DDBJ databases">
        <title>Complete sequence of chromosome of Nitrosococcus watsoni C-113.</title>
        <authorList>
            <consortium name="US DOE Joint Genome Institute"/>
            <person name="Lucas S."/>
            <person name="Copeland A."/>
            <person name="Lapidus A."/>
            <person name="Cheng J.-F."/>
            <person name="Bruce D."/>
            <person name="Goodwin L."/>
            <person name="Pitluck S."/>
            <person name="Malfatti S.A."/>
            <person name="Chain P.S.G."/>
            <person name="Land M."/>
            <person name="Hauser L."/>
            <person name="Kyrpides N."/>
            <person name="Ivanova N."/>
            <person name="Cambell M.A."/>
            <person name="Heidelberg J.F."/>
            <person name="Klotz M.G."/>
            <person name="Woyke T."/>
        </authorList>
    </citation>
    <scope>NUCLEOTIDE SEQUENCE [LARGE SCALE GENOMIC DNA]</scope>
    <source>
        <strain evidence="4 5">C-113</strain>
    </source>
</reference>
<evidence type="ECO:0000259" key="3">
    <source>
        <dbReference type="Pfam" id="PF18582"/>
    </source>
</evidence>
<protein>
    <recommendedName>
        <fullName evidence="3">Hydrazine synthase alpha subunit middle domain-containing protein</fullName>
    </recommendedName>
</protein>
<dbReference type="RefSeq" id="WP_013220295.1">
    <property type="nucleotide sequence ID" value="NC_014315.1"/>
</dbReference>
<feature type="compositionally biased region" description="Basic and acidic residues" evidence="1">
    <location>
        <begin position="634"/>
        <end position="646"/>
    </location>
</feature>
<keyword evidence="5" id="KW-1185">Reference proteome</keyword>